<protein>
    <submittedName>
        <fullName evidence="1">Uncharacterized protein</fullName>
    </submittedName>
</protein>
<reference evidence="1" key="1">
    <citation type="submission" date="2023-10" db="EMBL/GenBank/DDBJ databases">
        <authorList>
            <person name="Rodriguez Cubillos JULIANA M."/>
            <person name="De Vega J."/>
        </authorList>
    </citation>
    <scope>NUCLEOTIDE SEQUENCE</scope>
</reference>
<sequence length="80" mass="8901">MNGAVRCWFANLASFNAWGLICSSLNSIRVQHCSHRPNSKDVQILWCVLSIRSCPGVTDDSISRIAFGVDWKKFSNLKGS</sequence>
<keyword evidence="2" id="KW-1185">Reference proteome</keyword>
<evidence type="ECO:0000313" key="1">
    <source>
        <dbReference type="EMBL" id="CAJ2630352.1"/>
    </source>
</evidence>
<accession>A0ACB0IE41</accession>
<proteinExistence type="predicted"/>
<organism evidence="1 2">
    <name type="scientific">Trifolium pratense</name>
    <name type="common">Red clover</name>
    <dbReference type="NCBI Taxonomy" id="57577"/>
    <lineage>
        <taxon>Eukaryota</taxon>
        <taxon>Viridiplantae</taxon>
        <taxon>Streptophyta</taxon>
        <taxon>Embryophyta</taxon>
        <taxon>Tracheophyta</taxon>
        <taxon>Spermatophyta</taxon>
        <taxon>Magnoliopsida</taxon>
        <taxon>eudicotyledons</taxon>
        <taxon>Gunneridae</taxon>
        <taxon>Pentapetalae</taxon>
        <taxon>rosids</taxon>
        <taxon>fabids</taxon>
        <taxon>Fabales</taxon>
        <taxon>Fabaceae</taxon>
        <taxon>Papilionoideae</taxon>
        <taxon>50 kb inversion clade</taxon>
        <taxon>NPAAA clade</taxon>
        <taxon>Hologalegina</taxon>
        <taxon>IRL clade</taxon>
        <taxon>Trifolieae</taxon>
        <taxon>Trifolium</taxon>
    </lineage>
</organism>
<gene>
    <name evidence="1" type="ORF">MILVUS5_LOCUS2147</name>
</gene>
<evidence type="ECO:0000313" key="2">
    <source>
        <dbReference type="Proteomes" id="UP001177021"/>
    </source>
</evidence>
<dbReference type="EMBL" id="CASHSV030000001">
    <property type="protein sequence ID" value="CAJ2630352.1"/>
    <property type="molecule type" value="Genomic_DNA"/>
</dbReference>
<dbReference type="Proteomes" id="UP001177021">
    <property type="component" value="Unassembled WGS sequence"/>
</dbReference>
<comment type="caution">
    <text evidence="1">The sequence shown here is derived from an EMBL/GenBank/DDBJ whole genome shotgun (WGS) entry which is preliminary data.</text>
</comment>
<name>A0ACB0IE41_TRIPR</name>